<keyword evidence="3" id="KW-0808">Transferase</keyword>
<dbReference type="PANTHER" id="PTHR24359:SF1">
    <property type="entry name" value="INHIBITOR OF NUCLEAR FACTOR KAPPA-B KINASE EPSILON SUBUNIT HOMOLOG 1-RELATED"/>
    <property type="match status" value="1"/>
</dbReference>
<dbReference type="PANTHER" id="PTHR24359">
    <property type="entry name" value="SERINE/THREONINE-PROTEIN KINASE SBK1"/>
    <property type="match status" value="1"/>
</dbReference>
<feature type="compositionally biased region" description="Low complexity" evidence="1">
    <location>
        <begin position="87"/>
        <end position="100"/>
    </location>
</feature>
<evidence type="ECO:0000259" key="2">
    <source>
        <dbReference type="PROSITE" id="PS50011"/>
    </source>
</evidence>
<evidence type="ECO:0000313" key="4">
    <source>
        <dbReference type="Proteomes" id="UP000799324"/>
    </source>
</evidence>
<dbReference type="Pfam" id="PF00069">
    <property type="entry name" value="Pkinase"/>
    <property type="match status" value="1"/>
</dbReference>
<dbReference type="GO" id="GO:0005524">
    <property type="term" value="F:ATP binding"/>
    <property type="evidence" value="ECO:0007669"/>
    <property type="project" value="InterPro"/>
</dbReference>
<dbReference type="InterPro" id="IPR011009">
    <property type="entry name" value="Kinase-like_dom_sf"/>
</dbReference>
<organism evidence="3 4">
    <name type="scientific">Lophiostoma macrostomum CBS 122681</name>
    <dbReference type="NCBI Taxonomy" id="1314788"/>
    <lineage>
        <taxon>Eukaryota</taxon>
        <taxon>Fungi</taxon>
        <taxon>Dikarya</taxon>
        <taxon>Ascomycota</taxon>
        <taxon>Pezizomycotina</taxon>
        <taxon>Dothideomycetes</taxon>
        <taxon>Pleosporomycetidae</taxon>
        <taxon>Pleosporales</taxon>
        <taxon>Lophiostomataceae</taxon>
        <taxon>Lophiostoma</taxon>
    </lineage>
</organism>
<dbReference type="GO" id="GO:0004674">
    <property type="term" value="F:protein serine/threonine kinase activity"/>
    <property type="evidence" value="ECO:0007669"/>
    <property type="project" value="TreeGrafter"/>
</dbReference>
<gene>
    <name evidence="3" type="ORF">K491DRAFT_719290</name>
</gene>
<accession>A0A6A6SWF4</accession>
<dbReference type="CDD" id="cd00180">
    <property type="entry name" value="PKc"/>
    <property type="match status" value="1"/>
</dbReference>
<evidence type="ECO:0000313" key="3">
    <source>
        <dbReference type="EMBL" id="KAF2652029.1"/>
    </source>
</evidence>
<reference evidence="3" key="1">
    <citation type="journal article" date="2020" name="Stud. Mycol.">
        <title>101 Dothideomycetes genomes: a test case for predicting lifestyles and emergence of pathogens.</title>
        <authorList>
            <person name="Haridas S."/>
            <person name="Albert R."/>
            <person name="Binder M."/>
            <person name="Bloem J."/>
            <person name="Labutti K."/>
            <person name="Salamov A."/>
            <person name="Andreopoulos B."/>
            <person name="Baker S."/>
            <person name="Barry K."/>
            <person name="Bills G."/>
            <person name="Bluhm B."/>
            <person name="Cannon C."/>
            <person name="Castanera R."/>
            <person name="Culley D."/>
            <person name="Daum C."/>
            <person name="Ezra D."/>
            <person name="Gonzalez J."/>
            <person name="Henrissat B."/>
            <person name="Kuo A."/>
            <person name="Liang C."/>
            <person name="Lipzen A."/>
            <person name="Lutzoni F."/>
            <person name="Magnuson J."/>
            <person name="Mondo S."/>
            <person name="Nolan M."/>
            <person name="Ohm R."/>
            <person name="Pangilinan J."/>
            <person name="Park H.-J."/>
            <person name="Ramirez L."/>
            <person name="Alfaro M."/>
            <person name="Sun H."/>
            <person name="Tritt A."/>
            <person name="Yoshinaga Y."/>
            <person name="Zwiers L.-H."/>
            <person name="Turgeon B."/>
            <person name="Goodwin S."/>
            <person name="Spatafora J."/>
            <person name="Crous P."/>
            <person name="Grigoriev I."/>
        </authorList>
    </citation>
    <scope>NUCLEOTIDE SEQUENCE</scope>
    <source>
        <strain evidence="3">CBS 122681</strain>
    </source>
</reference>
<keyword evidence="4" id="KW-1185">Reference proteome</keyword>
<keyword evidence="3" id="KW-0418">Kinase</keyword>
<protein>
    <submittedName>
        <fullName evidence="3">Kinase-like protein</fullName>
    </submittedName>
</protein>
<feature type="region of interest" description="Disordered" evidence="1">
    <location>
        <begin position="28"/>
        <end position="114"/>
    </location>
</feature>
<dbReference type="OrthoDB" id="1046782at2759"/>
<name>A0A6A6SWF4_9PLEO</name>
<dbReference type="SMART" id="SM00220">
    <property type="entry name" value="S_TKc"/>
    <property type="match status" value="1"/>
</dbReference>
<dbReference type="Gene3D" id="1.10.510.10">
    <property type="entry name" value="Transferase(Phosphotransferase) domain 1"/>
    <property type="match status" value="1"/>
</dbReference>
<dbReference type="PROSITE" id="PS50011">
    <property type="entry name" value="PROTEIN_KINASE_DOM"/>
    <property type="match status" value="1"/>
</dbReference>
<dbReference type="InterPro" id="IPR000719">
    <property type="entry name" value="Prot_kinase_dom"/>
</dbReference>
<feature type="region of interest" description="Disordered" evidence="1">
    <location>
        <begin position="628"/>
        <end position="664"/>
    </location>
</feature>
<dbReference type="EMBL" id="MU004411">
    <property type="protein sequence ID" value="KAF2652029.1"/>
    <property type="molecule type" value="Genomic_DNA"/>
</dbReference>
<feature type="domain" description="Protein kinase" evidence="2">
    <location>
        <begin position="276"/>
        <end position="621"/>
    </location>
</feature>
<dbReference type="Proteomes" id="UP000799324">
    <property type="component" value="Unassembled WGS sequence"/>
</dbReference>
<dbReference type="AlphaFoldDB" id="A0A6A6SWF4"/>
<dbReference type="SUPFAM" id="SSF56112">
    <property type="entry name" value="Protein kinase-like (PK-like)"/>
    <property type="match status" value="1"/>
</dbReference>
<proteinExistence type="predicted"/>
<feature type="compositionally biased region" description="Polar residues" evidence="1">
    <location>
        <begin position="64"/>
        <end position="80"/>
    </location>
</feature>
<evidence type="ECO:0000256" key="1">
    <source>
        <dbReference type="SAM" id="MobiDB-lite"/>
    </source>
</evidence>
<sequence>MRLGRSTLRLPRWVSRVFRVPLRFHKRTGEGHSKRSGGNLRSQSAITKPVPKAQVEPSEAHNATIASANAPPGQQNNSSYLAPPSQRTGSWSTRSLSSRSVDPQDRFSSSNEFAEPIHSLQDDLREARVPCARKHNSKFFIPECKLRCLIKADKVTSELCKISIEDSGVDIKELAIKISTSAPHLFAALTYIGRGPEIAELLEEEVSDNDFPFALRDPGHGYSLLGKNGREIKTISKWLDQDSERFWQCQWWINAPIFHEGCHYDLHDNDMLPFINRTSQNIDSGGFSRVYGAEIHRSHHFFSGIAPCDGEDCHVAIKELTAINAEEAFVNETKFFRTLAAKQRRPHQHLMNLLATYRWKNRYHLILPLAKGNLYACWSQIVPKVDLTTLNWCLDQMAGMANGLLQIHGCELPPTESSTPNSEASEPLIKFKKGEEKFGRHGDLKPANILWFAAGEDLWGTLKIADYGLGRFHGRDTRSGIDGTNFQFSPTYEPPELTLKMLVSRKYDMWSLGCILLEFASWILKGKDSTNDFASVRLRSDSNPTLVGFRNDKFFSVQDKARRKAVVREGVVEWVQQLHRHPKCSAFIHDLLNLVMQHLLLIVPGDRIDAVGLDKAFKKFQRMAKRDSGYLVEPKPHPATATPGPSLQLPPPTTQHHTGRHDSDQDTAFLRKKVYFSILQVLS</sequence>